<organism evidence="2 3">
    <name type="scientific">Tautonia sociabilis</name>
    <dbReference type="NCBI Taxonomy" id="2080755"/>
    <lineage>
        <taxon>Bacteria</taxon>
        <taxon>Pseudomonadati</taxon>
        <taxon>Planctomycetota</taxon>
        <taxon>Planctomycetia</taxon>
        <taxon>Isosphaerales</taxon>
        <taxon>Isosphaeraceae</taxon>
        <taxon>Tautonia</taxon>
    </lineage>
</organism>
<evidence type="ECO:0000313" key="2">
    <source>
        <dbReference type="EMBL" id="RUL88020.1"/>
    </source>
</evidence>
<dbReference type="CDD" id="cd02955">
    <property type="entry name" value="SSP411"/>
    <property type="match status" value="1"/>
</dbReference>
<name>A0A432ML66_9BACT</name>
<dbReference type="AlphaFoldDB" id="A0A432ML66"/>
<dbReference type="GO" id="GO:0005975">
    <property type="term" value="P:carbohydrate metabolic process"/>
    <property type="evidence" value="ECO:0007669"/>
    <property type="project" value="InterPro"/>
</dbReference>
<comment type="caution">
    <text evidence="2">The sequence shown here is derived from an EMBL/GenBank/DDBJ whole genome shotgun (WGS) entry which is preliminary data.</text>
</comment>
<dbReference type="PIRSF" id="PIRSF006402">
    <property type="entry name" value="UCP006402_thioredoxin"/>
    <property type="match status" value="1"/>
</dbReference>
<dbReference type="SUPFAM" id="SSF52833">
    <property type="entry name" value="Thioredoxin-like"/>
    <property type="match status" value="1"/>
</dbReference>
<protein>
    <submittedName>
        <fullName evidence="2">Thioredoxin domain-containing protein</fullName>
    </submittedName>
</protein>
<reference evidence="2 3" key="2">
    <citation type="submission" date="2019-01" db="EMBL/GenBank/DDBJ databases">
        <title>Tautonia sociabilis, a novel thermotolerant planctomycete of Isosphaeraceae family, isolated from a 4000 m deep subterranean habitat.</title>
        <authorList>
            <person name="Kovaleva O.L."/>
            <person name="Elcheninov A.G."/>
            <person name="Van Heerden E."/>
            <person name="Toshchakov S.V."/>
            <person name="Novikov A."/>
            <person name="Bonch-Osmolovskaya E.A."/>
            <person name="Kublanov I.V."/>
        </authorList>
    </citation>
    <scope>NUCLEOTIDE SEQUENCE [LARGE SCALE GENOMIC DNA]</scope>
    <source>
        <strain evidence="2 3">GM2012</strain>
    </source>
</reference>
<dbReference type="Pfam" id="PF03190">
    <property type="entry name" value="Thioredox_DsbH"/>
    <property type="match status" value="1"/>
</dbReference>
<proteinExistence type="predicted"/>
<feature type="domain" description="Spermatogenesis-associated protein 20-like TRX" evidence="1">
    <location>
        <begin position="78"/>
        <end position="238"/>
    </location>
</feature>
<dbReference type="InterPro" id="IPR036249">
    <property type="entry name" value="Thioredoxin-like_sf"/>
</dbReference>
<keyword evidence="3" id="KW-1185">Reference proteome</keyword>
<dbReference type="OrthoDB" id="9762614at2"/>
<dbReference type="PANTHER" id="PTHR42899:SF1">
    <property type="entry name" value="SPERMATOGENESIS-ASSOCIATED PROTEIN 20"/>
    <property type="match status" value="1"/>
</dbReference>
<evidence type="ECO:0000259" key="1">
    <source>
        <dbReference type="Pfam" id="PF03190"/>
    </source>
</evidence>
<reference evidence="2 3" key="1">
    <citation type="submission" date="2018-12" db="EMBL/GenBank/DDBJ databases">
        <authorList>
            <person name="Toschakov S.V."/>
        </authorList>
    </citation>
    <scope>NUCLEOTIDE SEQUENCE [LARGE SCALE GENOMIC DNA]</scope>
    <source>
        <strain evidence="2 3">GM2012</strain>
    </source>
</reference>
<sequence length="776" mass="88111">MQVVLAVSLIFRADCAWADIEGRKAAAVSGTEAAIALPGAEAFPEELIERFSRRRETLGTNYVPRTRHVRSDGRARYTNRLFLEASPYLLQHAHNPVNWYPWGDEAFEVARKLERPVLLSVGYSTCHWCHVMEEESFEDEEIASFLNSHYVAIKVDREERPDIDAIYMAAVHAMRGSGGWPMTVWLTPDKKPYFGGTYFPPRDGDRGSRYGFLTLLKRMHGAFKEDPEGVAKAGARLQALVERSLNPTPDLTLPDAQVIRNAVQYYMTAFDPVHGGLRRAPKFPSSFPVRLLFRFSRRSGDGEPQRRALYTLEKMARGGMYDHVDGGFHRYSTDARWLVPHFEKMLYDNALLVVAYLEAWQVSGSEEMKRVAREILRYVEREMTAPSGGFYSATDADSLTRSGHREEGYFFTWRPEEIDSLLPSREAELVKRHFGVTPRGNFEGRNILHVATPLADVAKQLHLSEQDARQLLESARAKLYEARSKRPSPLRDEKILTAWNGLMISAFAQAGLLLDEPRYVEAAARAATFVLEELRQGGRLLRSYKDGKAYGDAFLDDYAFFIAALLDLYESSREPRWLGLAIDLEESLRRDYEDDQNGGFYMTSDRHEQLLAREKPTRDGAIPSGNAVALMNLLRLHEFTTKVEYHTRAMKALRAMSGSVRKQPVAHAESLLALDYHLDDVKEIVIVAPREDSLGLSTLMSVFRRTYLPNKILSVVPAREQLPSHAALVPLVAEKRPLKDRATAYVCTRRVCKLPTSDPEVFRQQIVQAKDYESAR</sequence>
<evidence type="ECO:0000313" key="3">
    <source>
        <dbReference type="Proteomes" id="UP000280296"/>
    </source>
</evidence>
<dbReference type="EMBL" id="RYZH01000015">
    <property type="protein sequence ID" value="RUL88020.1"/>
    <property type="molecule type" value="Genomic_DNA"/>
</dbReference>
<dbReference type="InterPro" id="IPR008928">
    <property type="entry name" value="6-hairpin_glycosidase_sf"/>
</dbReference>
<accession>A0A432ML66</accession>
<dbReference type="InterPro" id="IPR012341">
    <property type="entry name" value="6hp_glycosidase-like_sf"/>
</dbReference>
<dbReference type="Gene3D" id="3.40.30.10">
    <property type="entry name" value="Glutaredoxin"/>
    <property type="match status" value="1"/>
</dbReference>
<dbReference type="Gene3D" id="1.50.10.20">
    <property type="match status" value="1"/>
</dbReference>
<dbReference type="Proteomes" id="UP000280296">
    <property type="component" value="Unassembled WGS sequence"/>
</dbReference>
<dbReference type="InterPro" id="IPR024705">
    <property type="entry name" value="Ssp411"/>
</dbReference>
<dbReference type="SUPFAM" id="SSF48208">
    <property type="entry name" value="Six-hairpin glycosidases"/>
    <property type="match status" value="1"/>
</dbReference>
<gene>
    <name evidence="2" type="ORF">TsocGM_09445</name>
</gene>
<dbReference type="PANTHER" id="PTHR42899">
    <property type="entry name" value="SPERMATOGENESIS-ASSOCIATED PROTEIN 20"/>
    <property type="match status" value="1"/>
</dbReference>
<dbReference type="Gene3D" id="1.50.10.10">
    <property type="match status" value="1"/>
</dbReference>
<dbReference type="InterPro" id="IPR004879">
    <property type="entry name" value="Ssp411-like_TRX"/>
</dbReference>